<keyword evidence="3" id="KW-1185">Reference proteome</keyword>
<name>A0A2N3HSW0_9BACT</name>
<gene>
    <name evidence="2" type="ORF">BZG02_16975</name>
</gene>
<dbReference type="EMBL" id="MVDD01000017">
    <property type="protein sequence ID" value="PKQ61136.1"/>
    <property type="molecule type" value="Genomic_DNA"/>
</dbReference>
<dbReference type="Gene3D" id="2.30.110.10">
    <property type="entry name" value="Electron Transport, Fmn-binding Protein, Chain A"/>
    <property type="match status" value="1"/>
</dbReference>
<feature type="domain" description="Pyridoxamine 5'-phosphate oxidase N-terminal" evidence="1">
    <location>
        <begin position="18"/>
        <end position="102"/>
    </location>
</feature>
<accession>A0A2N3HSW0</accession>
<dbReference type="InterPro" id="IPR012349">
    <property type="entry name" value="Split_barrel_FMN-bd"/>
</dbReference>
<evidence type="ECO:0000259" key="1">
    <source>
        <dbReference type="Pfam" id="PF01243"/>
    </source>
</evidence>
<dbReference type="SUPFAM" id="SSF50475">
    <property type="entry name" value="FMN-binding split barrel"/>
    <property type="match status" value="1"/>
</dbReference>
<evidence type="ECO:0000313" key="3">
    <source>
        <dbReference type="Proteomes" id="UP000233535"/>
    </source>
</evidence>
<sequence length="128" mass="14210">MSNKITIPQTIQEAWNDRKGPIVFSTVSEDAVPNSIYATCVSIFEENSIIVANNFFNKTMKNITSGSKGVILFITNEDKAFQVKGHIEYVTEGKAFDDMKKWNPERLPGHGAAILVVEEIFSGAEKLV</sequence>
<dbReference type="RefSeq" id="WP_101262951.1">
    <property type="nucleotide sequence ID" value="NZ_MVDD01000017.1"/>
</dbReference>
<dbReference type="Pfam" id="PF01243">
    <property type="entry name" value="PNPOx_N"/>
    <property type="match status" value="1"/>
</dbReference>
<comment type="caution">
    <text evidence="2">The sequence shown here is derived from an EMBL/GenBank/DDBJ whole genome shotgun (WGS) entry which is preliminary data.</text>
</comment>
<protein>
    <submittedName>
        <fullName evidence="2">Pyridoxamine 5-phosphate oxidase</fullName>
    </submittedName>
</protein>
<reference evidence="2 3" key="1">
    <citation type="journal article" date="2017" name="Front. Microbiol.">
        <title>Labilibaculum manganireducens gen. nov., sp. nov. and Labilibaculum filiforme sp. nov., Novel Bacteroidetes Isolated from Subsurface Sediments of the Baltic Sea.</title>
        <authorList>
            <person name="Vandieken V."/>
            <person name="Marshall I.P."/>
            <person name="Niemann H."/>
            <person name="Engelen B."/>
            <person name="Cypionka H."/>
        </authorList>
    </citation>
    <scope>NUCLEOTIDE SEQUENCE [LARGE SCALE GENOMIC DNA]</scope>
    <source>
        <strain evidence="2 3">59.16B</strain>
    </source>
</reference>
<dbReference type="InterPro" id="IPR011576">
    <property type="entry name" value="Pyridox_Oxase_N"/>
</dbReference>
<proteinExistence type="predicted"/>
<dbReference type="OrthoDB" id="5419131at2"/>
<dbReference type="PANTHER" id="PTHR40660:SF1">
    <property type="entry name" value="5'-PHOSPHATE OXIDASE PUTATIVE DOMAIN-CONTAINING PROTEIN-RELATED"/>
    <property type="match status" value="1"/>
</dbReference>
<evidence type="ECO:0000313" key="2">
    <source>
        <dbReference type="EMBL" id="PKQ61136.1"/>
    </source>
</evidence>
<dbReference type="AlphaFoldDB" id="A0A2N3HSW0"/>
<dbReference type="PANTHER" id="PTHR40660">
    <property type="entry name" value="5'-PHOSPHATE OXIDASE PUTATIVE DOMAIN-CONTAINING PROTEIN-RELATED"/>
    <property type="match status" value="1"/>
</dbReference>
<organism evidence="2 3">
    <name type="scientific">Labilibaculum filiforme</name>
    <dbReference type="NCBI Taxonomy" id="1940526"/>
    <lineage>
        <taxon>Bacteria</taxon>
        <taxon>Pseudomonadati</taxon>
        <taxon>Bacteroidota</taxon>
        <taxon>Bacteroidia</taxon>
        <taxon>Marinilabiliales</taxon>
        <taxon>Marinifilaceae</taxon>
        <taxon>Labilibaculum</taxon>
    </lineage>
</organism>
<dbReference type="Proteomes" id="UP000233535">
    <property type="component" value="Unassembled WGS sequence"/>
</dbReference>